<dbReference type="AlphaFoldDB" id="C9SCL0"/>
<dbReference type="RefSeq" id="XP_003006795.1">
    <property type="nucleotide sequence ID" value="XM_003006749.1"/>
</dbReference>
<evidence type="ECO:0000313" key="1">
    <source>
        <dbReference type="EMBL" id="EEY16825.1"/>
    </source>
</evidence>
<reference evidence="2" key="1">
    <citation type="journal article" date="2011" name="PLoS Pathog.">
        <title>Comparative genomics yields insights into niche adaptation of plant vascular wilt pathogens.</title>
        <authorList>
            <person name="Klosterman S.J."/>
            <person name="Subbarao K.V."/>
            <person name="Kang S."/>
            <person name="Veronese P."/>
            <person name="Gold S.E."/>
            <person name="Thomma B.P.H.J."/>
            <person name="Chen Z."/>
            <person name="Henrissat B."/>
            <person name="Lee Y.-H."/>
            <person name="Park J."/>
            <person name="Garcia-Pedrajas M.D."/>
            <person name="Barbara D.J."/>
            <person name="Anchieta A."/>
            <person name="de Jonge R."/>
            <person name="Santhanam P."/>
            <person name="Maruthachalam K."/>
            <person name="Atallah Z."/>
            <person name="Amyotte S.G."/>
            <person name="Paz Z."/>
            <person name="Inderbitzin P."/>
            <person name="Hayes R.J."/>
            <person name="Heiman D.I."/>
            <person name="Young S."/>
            <person name="Zeng Q."/>
            <person name="Engels R."/>
            <person name="Galagan J."/>
            <person name="Cuomo C.A."/>
            <person name="Dobinson K.F."/>
            <person name="Ma L.-J."/>
        </authorList>
    </citation>
    <scope>NUCLEOTIDE SEQUENCE [LARGE SCALE GENOMIC DNA]</scope>
    <source>
        <strain evidence="2">VaMs.102 / ATCC MYA-4576 / FGSC 10136</strain>
    </source>
</reference>
<organism evidence="2">
    <name type="scientific">Verticillium alfalfae (strain VaMs.102 / ATCC MYA-4576 / FGSC 10136)</name>
    <name type="common">Verticillium wilt of alfalfa</name>
    <name type="synonym">Verticillium albo-atrum</name>
    <dbReference type="NCBI Taxonomy" id="526221"/>
    <lineage>
        <taxon>Eukaryota</taxon>
        <taxon>Fungi</taxon>
        <taxon>Dikarya</taxon>
        <taxon>Ascomycota</taxon>
        <taxon>Pezizomycotina</taxon>
        <taxon>Sordariomycetes</taxon>
        <taxon>Hypocreomycetidae</taxon>
        <taxon>Glomerellales</taxon>
        <taxon>Plectosphaerellaceae</taxon>
        <taxon>Verticillium</taxon>
    </lineage>
</organism>
<dbReference type="GeneID" id="9532937"/>
<protein>
    <submittedName>
        <fullName evidence="1">Predicted protein</fullName>
    </submittedName>
</protein>
<proteinExistence type="predicted"/>
<gene>
    <name evidence="1" type="ORF">VDBG_02934</name>
</gene>
<dbReference type="eggNOG" id="ENOG502RNQ6">
    <property type="taxonomic scope" value="Eukaryota"/>
</dbReference>
<keyword evidence="2" id="KW-1185">Reference proteome</keyword>
<dbReference type="Proteomes" id="UP000008698">
    <property type="component" value="Unassembled WGS sequence"/>
</dbReference>
<dbReference type="KEGG" id="val:VDBG_02934"/>
<name>C9SCL0_VERA1</name>
<accession>C9SCL0</accession>
<evidence type="ECO:0000313" key="2">
    <source>
        <dbReference type="Proteomes" id="UP000008698"/>
    </source>
</evidence>
<sequence length="475" mass="50616">MEDSEPYEESAETAGVGEERLDDIFEVEATKRLGRNSDCAEGIGILMEADSVDTFIELTVELRRLKVNEVVSGCTEGLATAELVAGPEKPDQDPKESLASLDMSRWVVKIVASDKLFCRWSETELGADSEFSPDKFDVREDVELLKEIGSCVDTTSLDWIGSWLAGIRDSLGNIKMLEEAVLINEVIDTTEIAALLDAAPRPRDVVSLDDATTLPEGSMTSVVTAGVWVSSEDERLARAVSTPAMAEDIPDDSGDSVHGDERELLGNGNVEVATSREVGKPNAPDASVDLERRREIADPGNADASRVLGGPTKLDESGRTGWLPLTVIIVVDVVVAATVIDISPDDPESTAKARRDVRNVRPYGGDGSECVLKVVNIVRVIETLAEPGLLLRLGVGSTLEKLVDSVPFATRAVVTEEWMSRERPRVLVTKDKPVYVPDPGPSHGAGAAPGGGALAGGGYGISGYPGLPGMVMVPE</sequence>
<dbReference type="EMBL" id="DS985216">
    <property type="protein sequence ID" value="EEY16825.1"/>
    <property type="molecule type" value="Genomic_DNA"/>
</dbReference>
<dbReference type="HOGENOM" id="CLU_575151_0_0_1"/>